<organism evidence="13">
    <name type="scientific">Pseudoalteromonas prydzensis</name>
    <dbReference type="NCBI Taxonomy" id="182141"/>
    <lineage>
        <taxon>Bacteria</taxon>
        <taxon>Pseudomonadati</taxon>
        <taxon>Pseudomonadota</taxon>
        <taxon>Gammaproteobacteria</taxon>
        <taxon>Alteromonadales</taxon>
        <taxon>Pseudoalteromonadaceae</taxon>
        <taxon>Pseudoalteromonas</taxon>
    </lineage>
</organism>
<dbReference type="Pfam" id="PF00512">
    <property type="entry name" value="HisKA"/>
    <property type="match status" value="1"/>
</dbReference>
<keyword evidence="8 10" id="KW-1133">Transmembrane helix</keyword>
<dbReference type="PANTHER" id="PTHR45436">
    <property type="entry name" value="SENSOR HISTIDINE KINASE YKOH"/>
    <property type="match status" value="1"/>
</dbReference>
<dbReference type="InterPro" id="IPR003594">
    <property type="entry name" value="HATPase_dom"/>
</dbReference>
<dbReference type="CDD" id="cd00075">
    <property type="entry name" value="HATPase"/>
    <property type="match status" value="1"/>
</dbReference>
<dbReference type="Gene3D" id="1.10.287.130">
    <property type="match status" value="1"/>
</dbReference>
<dbReference type="InterPro" id="IPR003661">
    <property type="entry name" value="HisK_dim/P_dom"/>
</dbReference>
<feature type="transmembrane region" description="Helical" evidence="10">
    <location>
        <begin position="411"/>
        <end position="431"/>
    </location>
</feature>
<dbReference type="SUPFAM" id="SSF47384">
    <property type="entry name" value="Homodimeric domain of signal transducing histidine kinase"/>
    <property type="match status" value="1"/>
</dbReference>
<dbReference type="EMBL" id="DRGM01000133">
    <property type="protein sequence ID" value="HEA17325.1"/>
    <property type="molecule type" value="Genomic_DNA"/>
</dbReference>
<keyword evidence="4" id="KW-0597">Phosphoprotein</keyword>
<evidence type="ECO:0000256" key="9">
    <source>
        <dbReference type="ARBA" id="ARBA00023012"/>
    </source>
</evidence>
<dbReference type="InterPro" id="IPR022510">
    <property type="entry name" value="Sortase_His-kinase"/>
</dbReference>
<dbReference type="GO" id="GO:0000155">
    <property type="term" value="F:phosphorelay sensor kinase activity"/>
    <property type="evidence" value="ECO:0007669"/>
    <property type="project" value="InterPro"/>
</dbReference>
<evidence type="ECO:0000256" key="5">
    <source>
        <dbReference type="ARBA" id="ARBA00022679"/>
    </source>
</evidence>
<dbReference type="SMART" id="SM00388">
    <property type="entry name" value="HisKA"/>
    <property type="match status" value="1"/>
</dbReference>
<dbReference type="RefSeq" id="WP_304182693.1">
    <property type="nucleotide sequence ID" value="NZ_DRGM01000133.1"/>
</dbReference>
<evidence type="ECO:0000256" key="10">
    <source>
        <dbReference type="SAM" id="Phobius"/>
    </source>
</evidence>
<dbReference type="PANTHER" id="PTHR45436:SF5">
    <property type="entry name" value="SENSOR HISTIDINE KINASE TRCS"/>
    <property type="match status" value="1"/>
</dbReference>
<feature type="domain" description="HAMP" evidence="12">
    <location>
        <begin position="431"/>
        <end position="486"/>
    </location>
</feature>
<protein>
    <recommendedName>
        <fullName evidence="3">histidine kinase</fullName>
        <ecNumber evidence="3">2.7.13.3</ecNumber>
    </recommendedName>
</protein>
<keyword evidence="9" id="KW-0902">Two-component regulatory system</keyword>
<evidence type="ECO:0000256" key="7">
    <source>
        <dbReference type="ARBA" id="ARBA00022777"/>
    </source>
</evidence>
<sequence>MLRFGLRSKFILLSCFLFLLPWLGYEYVWEMEKFLRQGQEKTLVGTTRALATALHERPALFDSQSNFLDQVVKGRDLYAYNLSNPIQLDGKLSDWQPYQSLIWHYDQRYLQTNKPDHQLEDLSFEHMVGKYENFLYAVFKVTDDSVVYRAKNSLSLTRNDHLQIMLKTPDGEFKRYIVAARKDGWINAFDAQSKIPITKIQGYFVSTETGYNIELRLPLNMLGNKLGFAIEDWDQGKPEPQTMSTSNLQNPNDIGSVLVPSPEINRILKGMGHSGSRIWVVDNHHRVLAQSGSIHHADGVWADGIADKPPTTWWQRFEQNYLHPLYYKVLTRPENEFLDTLHDVAAMQGTHIGKALTGTPASSWRLTPDNKAVILSAAYPIWIQDQVIGAVVAEETTNGVRTLRNKSLEKLFNVILAVMLIGTVTLFFFASRISSRIRRLRDTAEQAIDAQGRVTGSIDYSDSNDEIGDLSRSFANIVGRLGGYTNYLETMSSRLSHELRTPVAVVRSSLENLQMQPQSELSQKYLDRASEGVERLGKIITTMSEATRLEQSIQSAEAEPFDLRKVITGCMQGYQLTYPQQAFTIDICDSSLAVMGAPEFVAQLLDKLINNALEFNLCDSAISVSLAKDDNEAVLTVKNNGPLLPAGLAEHIFDSMVSVRSQQLQQQPHLGLGLYIVRLVCEYHQGSVIAANNQQGDGVEFIVRMPLSTPKYKDVTQKS</sequence>
<keyword evidence="6 10" id="KW-0812">Transmembrane</keyword>
<dbReference type="CDD" id="cd00082">
    <property type="entry name" value="HisKA"/>
    <property type="match status" value="1"/>
</dbReference>
<evidence type="ECO:0000256" key="4">
    <source>
        <dbReference type="ARBA" id="ARBA00022553"/>
    </source>
</evidence>
<name>A0A7V1D0B3_9GAMM</name>
<evidence type="ECO:0000256" key="1">
    <source>
        <dbReference type="ARBA" id="ARBA00000085"/>
    </source>
</evidence>
<dbReference type="AlphaFoldDB" id="A0A7V1D0B3"/>
<dbReference type="Proteomes" id="UP000886188">
    <property type="component" value="Unassembled WGS sequence"/>
</dbReference>
<dbReference type="NCBIfam" id="TIGR03785">
    <property type="entry name" value="marine_sort_HK"/>
    <property type="match status" value="1"/>
</dbReference>
<dbReference type="InterPro" id="IPR003660">
    <property type="entry name" value="HAMP_dom"/>
</dbReference>
<proteinExistence type="predicted"/>
<reference evidence="13" key="1">
    <citation type="journal article" date="2020" name="mSystems">
        <title>Genome- and Community-Level Interaction Insights into Carbon Utilization and Element Cycling Functions of Hydrothermarchaeota in Hydrothermal Sediment.</title>
        <authorList>
            <person name="Zhou Z."/>
            <person name="Liu Y."/>
            <person name="Xu W."/>
            <person name="Pan J."/>
            <person name="Luo Z.H."/>
            <person name="Li M."/>
        </authorList>
    </citation>
    <scope>NUCLEOTIDE SEQUENCE [LARGE SCALE GENOMIC DNA]</scope>
    <source>
        <strain evidence="13">HyVt-346</strain>
    </source>
</reference>
<dbReference type="EC" id="2.7.13.3" evidence="3"/>
<keyword evidence="10" id="KW-0472">Membrane</keyword>
<keyword evidence="5" id="KW-0808">Transferase</keyword>
<dbReference type="InterPro" id="IPR050428">
    <property type="entry name" value="TCS_sensor_his_kinase"/>
</dbReference>
<feature type="domain" description="Histidine kinase" evidence="11">
    <location>
        <begin position="494"/>
        <end position="709"/>
    </location>
</feature>
<evidence type="ECO:0000256" key="3">
    <source>
        <dbReference type="ARBA" id="ARBA00012438"/>
    </source>
</evidence>
<comment type="caution">
    <text evidence="13">The sequence shown here is derived from an EMBL/GenBank/DDBJ whole genome shotgun (WGS) entry which is preliminary data.</text>
</comment>
<comment type="catalytic activity">
    <reaction evidence="1">
        <text>ATP + protein L-histidine = ADP + protein N-phospho-L-histidine.</text>
        <dbReference type="EC" id="2.7.13.3"/>
    </reaction>
</comment>
<dbReference type="InterPro" id="IPR036890">
    <property type="entry name" value="HATPase_C_sf"/>
</dbReference>
<dbReference type="SMART" id="SM00387">
    <property type="entry name" value="HATPase_c"/>
    <property type="match status" value="1"/>
</dbReference>
<dbReference type="Gene3D" id="2.60.40.1190">
    <property type="match status" value="1"/>
</dbReference>
<dbReference type="SMART" id="SM00304">
    <property type="entry name" value="HAMP"/>
    <property type="match status" value="2"/>
</dbReference>
<keyword evidence="7 13" id="KW-0418">Kinase</keyword>
<dbReference type="InterPro" id="IPR005467">
    <property type="entry name" value="His_kinase_dom"/>
</dbReference>
<dbReference type="Gene3D" id="6.10.340.10">
    <property type="match status" value="1"/>
</dbReference>
<comment type="subcellular location">
    <subcellularLocation>
        <location evidence="2">Membrane</location>
    </subcellularLocation>
</comment>
<gene>
    <name evidence="13" type="primary">pdsS</name>
    <name evidence="13" type="ORF">ENH88_12935</name>
</gene>
<dbReference type="PROSITE" id="PS50109">
    <property type="entry name" value="HIS_KIN"/>
    <property type="match status" value="1"/>
</dbReference>
<evidence type="ECO:0000256" key="6">
    <source>
        <dbReference type="ARBA" id="ARBA00022692"/>
    </source>
</evidence>
<evidence type="ECO:0000259" key="11">
    <source>
        <dbReference type="PROSITE" id="PS50109"/>
    </source>
</evidence>
<dbReference type="SUPFAM" id="SSF49344">
    <property type="entry name" value="CBD9-like"/>
    <property type="match status" value="1"/>
</dbReference>
<dbReference type="SUPFAM" id="SSF55874">
    <property type="entry name" value="ATPase domain of HSP90 chaperone/DNA topoisomerase II/histidine kinase"/>
    <property type="match status" value="1"/>
</dbReference>
<evidence type="ECO:0000256" key="8">
    <source>
        <dbReference type="ARBA" id="ARBA00022989"/>
    </source>
</evidence>
<dbReference type="InterPro" id="IPR036097">
    <property type="entry name" value="HisK_dim/P_sf"/>
</dbReference>
<accession>A0A7V1D0B3</accession>
<evidence type="ECO:0000259" key="12">
    <source>
        <dbReference type="PROSITE" id="PS50885"/>
    </source>
</evidence>
<evidence type="ECO:0000256" key="2">
    <source>
        <dbReference type="ARBA" id="ARBA00004370"/>
    </source>
</evidence>
<dbReference type="PROSITE" id="PS50885">
    <property type="entry name" value="HAMP"/>
    <property type="match status" value="1"/>
</dbReference>
<dbReference type="Gene3D" id="3.30.565.10">
    <property type="entry name" value="Histidine kinase-like ATPase, C-terminal domain"/>
    <property type="match status" value="1"/>
</dbReference>
<evidence type="ECO:0000313" key="13">
    <source>
        <dbReference type="EMBL" id="HEA17325.1"/>
    </source>
</evidence>
<dbReference type="CDD" id="cd09622">
    <property type="entry name" value="CBM9_like_HisKa"/>
    <property type="match status" value="1"/>
</dbReference>
<dbReference type="GO" id="GO:0016020">
    <property type="term" value="C:membrane"/>
    <property type="evidence" value="ECO:0007669"/>
    <property type="project" value="UniProtKB-SubCell"/>
</dbReference>
<dbReference type="Pfam" id="PF02518">
    <property type="entry name" value="HATPase_c"/>
    <property type="match status" value="1"/>
</dbReference>